<dbReference type="EMBL" id="BAND01000005">
    <property type="protein sequence ID" value="GAJ27643.1"/>
    <property type="molecule type" value="Genomic_DNA"/>
</dbReference>
<sequence length="70" mass="7536">MSFSIESKIRDILADDQAKAAVEKILPGFSKHPQLGLAKSMSLKTVAKYSGGLITEEALKKIDAEFQAIG</sequence>
<accession>A0A023D0F3</accession>
<keyword evidence="2" id="KW-1185">Reference proteome</keyword>
<protein>
    <submittedName>
        <fullName evidence="1">Uncharacterized protein</fullName>
    </submittedName>
</protein>
<proteinExistence type="predicted"/>
<dbReference type="OrthoDB" id="7211154at2"/>
<dbReference type="AlphaFoldDB" id="A0A023D0F3"/>
<reference evidence="1 2" key="2">
    <citation type="journal article" date="2014" name="FEMS Microbiol. Lett.">
        <title>Draft genomic DNA sequence of the facultatively methylotrophic bacterium Acidomonas methanolica type strain MB58.</title>
        <authorList>
            <person name="Higashiura N."/>
            <person name="Hadano H."/>
            <person name="Hirakawa H."/>
            <person name="Matsutani M."/>
            <person name="Takabe S."/>
            <person name="Matsushita K."/>
            <person name="Azuma Y."/>
        </authorList>
    </citation>
    <scope>NUCLEOTIDE SEQUENCE [LARGE SCALE GENOMIC DNA]</scope>
    <source>
        <strain evidence="1 2">MB58</strain>
    </source>
</reference>
<dbReference type="RefSeq" id="WP_052511522.1">
    <property type="nucleotide sequence ID" value="NZ_BAND01000005.1"/>
</dbReference>
<organism evidence="1 2">
    <name type="scientific">Acidomonas methanolica NBRC 104435</name>
    <dbReference type="NCBI Taxonomy" id="1231351"/>
    <lineage>
        <taxon>Bacteria</taxon>
        <taxon>Pseudomonadati</taxon>
        <taxon>Pseudomonadota</taxon>
        <taxon>Alphaproteobacteria</taxon>
        <taxon>Acetobacterales</taxon>
        <taxon>Acetobacteraceae</taxon>
        <taxon>Acidomonas</taxon>
    </lineage>
</organism>
<comment type="caution">
    <text evidence="1">The sequence shown here is derived from an EMBL/GenBank/DDBJ whole genome shotgun (WGS) entry which is preliminary data.</text>
</comment>
<name>A0A023D0F3_ACIMT</name>
<dbReference type="Proteomes" id="UP000019760">
    <property type="component" value="Unassembled WGS sequence"/>
</dbReference>
<evidence type="ECO:0000313" key="1">
    <source>
        <dbReference type="EMBL" id="GAJ27643.1"/>
    </source>
</evidence>
<evidence type="ECO:0000313" key="2">
    <source>
        <dbReference type="Proteomes" id="UP000019760"/>
    </source>
</evidence>
<gene>
    <name evidence="1" type="ORF">Amme_005_031</name>
</gene>
<reference evidence="2" key="1">
    <citation type="journal article" date="2014" name="FEMS Microbiol. Lett.">
        <title>Draft Genomic DNA Sequence of the Facultatively Methylotrophic Bacterium Acidomonas methanolica type strain MB58.</title>
        <authorList>
            <person name="Higashiura N."/>
            <person name="Hadano H."/>
            <person name="Hirakawa H."/>
            <person name="Matsutani M."/>
            <person name="Takabe S."/>
            <person name="Matsushita K."/>
            <person name="Azuma Y."/>
        </authorList>
    </citation>
    <scope>NUCLEOTIDE SEQUENCE [LARGE SCALE GENOMIC DNA]</scope>
    <source>
        <strain evidence="2">MB58</strain>
    </source>
</reference>